<dbReference type="InterPro" id="IPR007197">
    <property type="entry name" value="rSAM"/>
</dbReference>
<keyword evidence="8 10" id="KW-0501">Molybdenum cofactor biosynthesis</keyword>
<feature type="binding site" evidence="10">
    <location>
        <position position="93"/>
    </location>
    <ligand>
        <name>GTP</name>
        <dbReference type="ChEBI" id="CHEBI:37565"/>
    </ligand>
</feature>
<comment type="similarity">
    <text evidence="10">Belongs to the radical SAM superfamily. MoaA family.</text>
</comment>
<dbReference type="Gene3D" id="3.20.20.70">
    <property type="entry name" value="Aldolase class I"/>
    <property type="match status" value="1"/>
</dbReference>
<keyword evidence="7 10" id="KW-0342">GTP-binding</keyword>
<keyword evidence="4 10" id="KW-0547">Nucleotide-binding</keyword>
<dbReference type="InterPro" id="IPR013483">
    <property type="entry name" value="MoaA"/>
</dbReference>
<feature type="binding site" evidence="10">
    <location>
        <begin position="287"/>
        <end position="289"/>
    </location>
    <ligand>
        <name>GTP</name>
        <dbReference type="ChEBI" id="CHEBI:37565"/>
    </ligand>
</feature>
<feature type="binding site" evidence="10">
    <location>
        <position position="53"/>
    </location>
    <ligand>
        <name>[4Fe-4S] cluster</name>
        <dbReference type="ChEBI" id="CHEBI:49883"/>
        <label>1</label>
        <note>4Fe-4S-S-AdoMet</note>
    </ligand>
</feature>
<dbReference type="RefSeq" id="WP_344714334.1">
    <property type="nucleotide sequence ID" value="NZ_BAAAWH010000001.1"/>
</dbReference>
<comment type="subunit">
    <text evidence="10">Monomer and homodimer.</text>
</comment>
<dbReference type="SMART" id="SM00729">
    <property type="entry name" value="Elp3"/>
    <property type="match status" value="1"/>
</dbReference>
<feature type="binding site" evidence="10">
    <location>
        <position position="124"/>
    </location>
    <ligand>
        <name>GTP</name>
        <dbReference type="ChEBI" id="CHEBI:37565"/>
    </ligand>
</feature>
<comment type="caution">
    <text evidence="13">The sequence shown here is derived from an EMBL/GenBank/DDBJ whole genome shotgun (WGS) entry which is preliminary data.</text>
</comment>
<feature type="binding site" evidence="10">
    <location>
        <position position="148"/>
    </location>
    <ligand>
        <name>S-adenosyl-L-methionine</name>
        <dbReference type="ChEBI" id="CHEBI:59789"/>
    </ligand>
</feature>
<dbReference type="Pfam" id="PF04055">
    <property type="entry name" value="Radical_SAM"/>
    <property type="match status" value="1"/>
</dbReference>
<feature type="binding site" evidence="10">
    <location>
        <position position="185"/>
    </location>
    <ligand>
        <name>GTP</name>
        <dbReference type="ChEBI" id="CHEBI:37565"/>
    </ligand>
</feature>
<dbReference type="HAMAP" id="MF_01225_B">
    <property type="entry name" value="MoaA_B"/>
    <property type="match status" value="1"/>
</dbReference>
<feature type="region of interest" description="Disordered" evidence="11">
    <location>
        <begin position="336"/>
        <end position="355"/>
    </location>
</feature>
<dbReference type="InterPro" id="IPR050105">
    <property type="entry name" value="MoCo_biosynth_MoaA/MoaC"/>
</dbReference>
<feature type="binding site" evidence="10">
    <location>
        <position position="97"/>
    </location>
    <ligand>
        <name>S-adenosyl-L-methionine</name>
        <dbReference type="ChEBI" id="CHEBI:59789"/>
    </ligand>
</feature>
<dbReference type="EMBL" id="JBHMBE010000002">
    <property type="protein sequence ID" value="MFB9645319.1"/>
    <property type="molecule type" value="Genomic_DNA"/>
</dbReference>
<evidence type="ECO:0000313" key="13">
    <source>
        <dbReference type="EMBL" id="MFB9645319.1"/>
    </source>
</evidence>
<organism evidence="13 14">
    <name type="scientific">Microbacterium terregens</name>
    <dbReference type="NCBI Taxonomy" id="69363"/>
    <lineage>
        <taxon>Bacteria</taxon>
        <taxon>Bacillati</taxon>
        <taxon>Actinomycetota</taxon>
        <taxon>Actinomycetes</taxon>
        <taxon>Micrococcales</taxon>
        <taxon>Microbacteriaceae</taxon>
        <taxon>Microbacterium</taxon>
    </lineage>
</organism>
<keyword evidence="9 10" id="KW-0456">Lyase</keyword>
<dbReference type="EC" id="4.1.99.22" evidence="10"/>
<gene>
    <name evidence="10 13" type="primary">moaA</name>
    <name evidence="13" type="ORF">ACFFPJ_05875</name>
</gene>
<keyword evidence="5 10" id="KW-0408">Iron</keyword>
<feature type="binding site" evidence="10">
    <location>
        <position position="49"/>
    </location>
    <ligand>
        <name>[4Fe-4S] cluster</name>
        <dbReference type="ChEBI" id="CHEBI:49883"/>
        <label>1</label>
        <note>4Fe-4S-S-AdoMet</note>
    </ligand>
</feature>
<evidence type="ECO:0000256" key="10">
    <source>
        <dbReference type="HAMAP-Rule" id="MF_01225"/>
    </source>
</evidence>
<proteinExistence type="inferred from homology"/>
<evidence type="ECO:0000313" key="14">
    <source>
        <dbReference type="Proteomes" id="UP001589611"/>
    </source>
</evidence>
<reference evidence="13 14" key="1">
    <citation type="submission" date="2024-09" db="EMBL/GenBank/DDBJ databases">
        <authorList>
            <person name="Sun Q."/>
            <person name="Mori K."/>
        </authorList>
    </citation>
    <scope>NUCLEOTIDE SEQUENCE [LARGE SCALE GENOMIC DNA]</scope>
    <source>
        <strain evidence="13 14">JCM 1342</strain>
    </source>
</reference>
<dbReference type="Proteomes" id="UP001589611">
    <property type="component" value="Unassembled WGS sequence"/>
</dbReference>
<evidence type="ECO:0000256" key="7">
    <source>
        <dbReference type="ARBA" id="ARBA00023134"/>
    </source>
</evidence>
<feature type="binding site" evidence="10">
    <location>
        <position position="282"/>
    </location>
    <ligand>
        <name>[4Fe-4S] cluster</name>
        <dbReference type="ChEBI" id="CHEBI:49883"/>
        <label>2</label>
        <note>4Fe-4S-substrate</note>
    </ligand>
</feature>
<dbReference type="SFLD" id="SFLDG01067">
    <property type="entry name" value="SPASM/twitch_domain_containing"/>
    <property type="match status" value="1"/>
</dbReference>
<evidence type="ECO:0000256" key="1">
    <source>
        <dbReference type="ARBA" id="ARBA00022485"/>
    </source>
</evidence>
<feature type="region of interest" description="Disordered" evidence="11">
    <location>
        <begin position="1"/>
        <end position="25"/>
    </location>
</feature>
<comment type="function">
    <text evidence="10">Catalyzes the cyclization of GTP to (8S)-3',8-cyclo-7,8-dihydroguanosine 5'-triphosphate.</text>
</comment>
<keyword evidence="6 10" id="KW-0411">Iron-sulfur</keyword>
<feature type="binding site" evidence="10">
    <location>
        <position position="56"/>
    </location>
    <ligand>
        <name>[4Fe-4S] cluster</name>
        <dbReference type="ChEBI" id="CHEBI:49883"/>
        <label>1</label>
        <note>4Fe-4S-S-AdoMet</note>
    </ligand>
</feature>
<dbReference type="PANTHER" id="PTHR22960">
    <property type="entry name" value="MOLYBDOPTERIN COFACTOR SYNTHESIS PROTEIN A"/>
    <property type="match status" value="1"/>
</dbReference>
<dbReference type="SUPFAM" id="SSF102114">
    <property type="entry name" value="Radical SAM enzymes"/>
    <property type="match status" value="1"/>
</dbReference>
<accession>A0ABV5SY92</accession>
<sequence>MSTLLLGMPRIHRDPSSAPDTAGRPDTADLVDRFGRVAHDLRISVTEKCSLRCTYCMPAEGLPSIPKSDLLTAEEIARLVGIAGRDLGIREVRFTGGEPLTRADLVDIVARSAAAAPGLDLSMTTNGIGLDKVAARLVDAGLGRVNVSIDTIDREHFARLTRRDRLPAVLAGIDGAVRAGLGPIKLNAVLMRETLDDAPALLAWAVERGLRLRFIEQMPLDADAAWRRANMVPAAELLEVLSRRFTLTEPGRDDPSAPAEEWRVDGGPATVGIIASVTRSFCSACDRTRVTAEGTVRSCLFGDDETDLRTLLRGGASDQDIADRWRAAMWGKQAGHGISDPGFVPPERSMGAIGG</sequence>
<evidence type="ECO:0000256" key="5">
    <source>
        <dbReference type="ARBA" id="ARBA00023004"/>
    </source>
</evidence>
<dbReference type="PROSITE" id="PS51918">
    <property type="entry name" value="RADICAL_SAM"/>
    <property type="match status" value="1"/>
</dbReference>
<evidence type="ECO:0000256" key="8">
    <source>
        <dbReference type="ARBA" id="ARBA00023150"/>
    </source>
</evidence>
<evidence type="ECO:0000256" key="2">
    <source>
        <dbReference type="ARBA" id="ARBA00022691"/>
    </source>
</evidence>
<dbReference type="InterPro" id="IPR058240">
    <property type="entry name" value="rSAM_sf"/>
</dbReference>
<feature type="binding site" evidence="10">
    <location>
        <position position="218"/>
    </location>
    <ligand>
        <name>S-adenosyl-L-methionine</name>
        <dbReference type="ChEBI" id="CHEBI:59789"/>
    </ligand>
</feature>
<dbReference type="CDD" id="cd21117">
    <property type="entry name" value="Twitch_MoaA"/>
    <property type="match status" value="1"/>
</dbReference>
<evidence type="ECO:0000259" key="12">
    <source>
        <dbReference type="PROSITE" id="PS51918"/>
    </source>
</evidence>
<dbReference type="SFLD" id="SFLDG01383">
    <property type="entry name" value="cyclic_pyranopterin_phosphate"/>
    <property type="match status" value="1"/>
</dbReference>
<keyword evidence="14" id="KW-1185">Reference proteome</keyword>
<feature type="binding site" evidence="10">
    <location>
        <position position="42"/>
    </location>
    <ligand>
        <name>GTP</name>
        <dbReference type="ChEBI" id="CHEBI:37565"/>
    </ligand>
</feature>
<dbReference type="NCBIfam" id="TIGR02666">
    <property type="entry name" value="moaA"/>
    <property type="match status" value="1"/>
</dbReference>
<keyword evidence="2 10" id="KW-0949">S-adenosyl-L-methionine</keyword>
<dbReference type="SFLD" id="SFLDG01386">
    <property type="entry name" value="main_SPASM_domain-containing"/>
    <property type="match status" value="1"/>
</dbReference>
<dbReference type="InterPro" id="IPR013785">
    <property type="entry name" value="Aldolase_TIM"/>
</dbReference>
<name>A0ABV5SY92_9MICO</name>
<feature type="binding site" evidence="10">
    <location>
        <position position="299"/>
    </location>
    <ligand>
        <name>[4Fe-4S] cluster</name>
        <dbReference type="ChEBI" id="CHEBI:49883"/>
        <label>2</label>
        <note>4Fe-4S-substrate</note>
    </ligand>
</feature>
<keyword evidence="1 10" id="KW-0004">4Fe-4S</keyword>
<evidence type="ECO:0000256" key="9">
    <source>
        <dbReference type="ARBA" id="ARBA00023239"/>
    </source>
</evidence>
<keyword evidence="3 10" id="KW-0479">Metal-binding</keyword>
<evidence type="ECO:0000256" key="4">
    <source>
        <dbReference type="ARBA" id="ARBA00022741"/>
    </source>
</evidence>
<evidence type="ECO:0000256" key="6">
    <source>
        <dbReference type="ARBA" id="ARBA00023014"/>
    </source>
</evidence>
<dbReference type="Pfam" id="PF06463">
    <property type="entry name" value="Mob_synth_C"/>
    <property type="match status" value="1"/>
</dbReference>
<dbReference type="GO" id="GO:0061798">
    <property type="term" value="F:GTP 3',8'-cyclase activity"/>
    <property type="evidence" value="ECO:0007669"/>
    <property type="project" value="UniProtKB-EC"/>
</dbReference>
<feature type="binding site" evidence="10">
    <location>
        <position position="285"/>
    </location>
    <ligand>
        <name>[4Fe-4S] cluster</name>
        <dbReference type="ChEBI" id="CHEBI:49883"/>
        <label>2</label>
        <note>4Fe-4S-substrate</note>
    </ligand>
</feature>
<evidence type="ECO:0000256" key="11">
    <source>
        <dbReference type="SAM" id="MobiDB-lite"/>
    </source>
</evidence>
<evidence type="ECO:0000256" key="3">
    <source>
        <dbReference type="ARBA" id="ARBA00022723"/>
    </source>
</evidence>
<dbReference type="CDD" id="cd01335">
    <property type="entry name" value="Radical_SAM"/>
    <property type="match status" value="1"/>
</dbReference>
<comment type="pathway">
    <text evidence="10">Cofactor biosynthesis; molybdopterin biosynthesis.</text>
</comment>
<comment type="catalytic activity">
    <reaction evidence="10">
        <text>GTP + AH2 + S-adenosyl-L-methionine = (8S)-3',8-cyclo-7,8-dihydroguanosine 5'-triphosphate + 5'-deoxyadenosine + L-methionine + A + H(+)</text>
        <dbReference type="Rhea" id="RHEA:49576"/>
        <dbReference type="ChEBI" id="CHEBI:13193"/>
        <dbReference type="ChEBI" id="CHEBI:15378"/>
        <dbReference type="ChEBI" id="CHEBI:17319"/>
        <dbReference type="ChEBI" id="CHEBI:17499"/>
        <dbReference type="ChEBI" id="CHEBI:37565"/>
        <dbReference type="ChEBI" id="CHEBI:57844"/>
        <dbReference type="ChEBI" id="CHEBI:59789"/>
        <dbReference type="ChEBI" id="CHEBI:131766"/>
        <dbReference type="EC" id="4.1.99.22"/>
    </reaction>
</comment>
<dbReference type="InterPro" id="IPR006638">
    <property type="entry name" value="Elp3/MiaA/NifB-like_rSAM"/>
</dbReference>
<feature type="domain" description="Radical SAM core" evidence="12">
    <location>
        <begin position="33"/>
        <end position="258"/>
    </location>
</feature>
<comment type="cofactor">
    <cofactor evidence="10">
        <name>[4Fe-4S] cluster</name>
        <dbReference type="ChEBI" id="CHEBI:49883"/>
    </cofactor>
    <text evidence="10">Binds 2 [4Fe-4S] clusters. Binds 1 [4Fe-4S] cluster coordinated with 3 cysteines and an exchangeable S-adenosyl-L-methionine and 1 [4Fe-4S] cluster coordinated with 3 cysteines and the GTP-derived substrate.</text>
</comment>
<dbReference type="SFLD" id="SFLDS00029">
    <property type="entry name" value="Radical_SAM"/>
    <property type="match status" value="1"/>
</dbReference>
<feature type="binding site" evidence="10">
    <location>
        <position position="55"/>
    </location>
    <ligand>
        <name>S-adenosyl-L-methionine</name>
        <dbReference type="ChEBI" id="CHEBI:59789"/>
    </ligand>
</feature>
<protein>
    <recommendedName>
        <fullName evidence="10">GTP 3',8-cyclase</fullName>
        <ecNumber evidence="10">4.1.99.22</ecNumber>
    </recommendedName>
    <alternativeName>
        <fullName evidence="10">Molybdenum cofactor biosynthesis protein A</fullName>
    </alternativeName>
</protein>
<dbReference type="InterPro" id="IPR040064">
    <property type="entry name" value="MoaA-like"/>
</dbReference>
<dbReference type="PANTHER" id="PTHR22960:SF0">
    <property type="entry name" value="MOLYBDENUM COFACTOR BIOSYNTHESIS PROTEIN 1"/>
    <property type="match status" value="1"/>
</dbReference>
<dbReference type="InterPro" id="IPR010505">
    <property type="entry name" value="MoaA_twitch"/>
</dbReference>